<evidence type="ECO:0008006" key="3">
    <source>
        <dbReference type="Google" id="ProtNLM"/>
    </source>
</evidence>
<protein>
    <recommendedName>
        <fullName evidence="3">VWFA domain-containing protein</fullName>
    </recommendedName>
</protein>
<gene>
    <name evidence="1" type="ORF">CYCCA115_LOCUS20598</name>
</gene>
<dbReference type="SUPFAM" id="SSF53300">
    <property type="entry name" value="vWA-like"/>
    <property type="match status" value="1"/>
</dbReference>
<evidence type="ECO:0000313" key="1">
    <source>
        <dbReference type="EMBL" id="CAJ1964369.1"/>
    </source>
</evidence>
<dbReference type="InterPro" id="IPR036465">
    <property type="entry name" value="vWFA_dom_sf"/>
</dbReference>
<name>A0AAD2G6U0_9STRA</name>
<reference evidence="1" key="1">
    <citation type="submission" date="2023-08" db="EMBL/GenBank/DDBJ databases">
        <authorList>
            <person name="Audoor S."/>
            <person name="Bilcke G."/>
        </authorList>
    </citation>
    <scope>NUCLEOTIDE SEQUENCE</scope>
</reference>
<sequence>MTKPKKYVKVNGIMKLNPEWKKWKEQQGDGGPATTVQRPSVALPIVSSMEDHEKLNEASLASGGQEIPFSESTSATIEMMQEPEICVDAGMDPDTVVDELGALLNKYEVPIGLMNKLMMLSEFEVLEFMIDDSGSMTLNTDSVDRQGRPQTRWTEAQGRLKEMIEVLAHVPFNQIVIVFLNRTDVISLQRNKRDPKTIIADANQKIDSVFSKGPSGTTPALEKIQKSLTGNPSMSIARWFFGDGVPNGGIMAQKEITRLLVQRPNPAQNPMTFISCTNEDDQVEWMKDAEEAAPYCSESDDFRDEAAEVMRDQGAALPYSKGFHLVGTLVGAMNPDDLDAMDESIPFTKSTLDNLLGIQHNEESYRHYFNLFAEAQSNRKVEGPMDNLKRSMRWNYNDFLQAPLASQIAAVQDFKGKLKTMGG</sequence>
<dbReference type="AlphaFoldDB" id="A0AAD2G6U0"/>
<organism evidence="1 2">
    <name type="scientific">Cylindrotheca closterium</name>
    <dbReference type="NCBI Taxonomy" id="2856"/>
    <lineage>
        <taxon>Eukaryota</taxon>
        <taxon>Sar</taxon>
        <taxon>Stramenopiles</taxon>
        <taxon>Ochrophyta</taxon>
        <taxon>Bacillariophyta</taxon>
        <taxon>Bacillariophyceae</taxon>
        <taxon>Bacillariophycidae</taxon>
        <taxon>Bacillariales</taxon>
        <taxon>Bacillariaceae</taxon>
        <taxon>Cylindrotheca</taxon>
    </lineage>
</organism>
<comment type="caution">
    <text evidence="1">The sequence shown here is derived from an EMBL/GenBank/DDBJ whole genome shotgun (WGS) entry which is preliminary data.</text>
</comment>
<dbReference type="EMBL" id="CAKOGP040002180">
    <property type="protein sequence ID" value="CAJ1964369.1"/>
    <property type="molecule type" value="Genomic_DNA"/>
</dbReference>
<dbReference type="Proteomes" id="UP001295423">
    <property type="component" value="Unassembled WGS sequence"/>
</dbReference>
<proteinExistence type="predicted"/>
<accession>A0AAD2G6U0</accession>
<evidence type="ECO:0000313" key="2">
    <source>
        <dbReference type="Proteomes" id="UP001295423"/>
    </source>
</evidence>
<keyword evidence="2" id="KW-1185">Reference proteome</keyword>
<dbReference type="Gene3D" id="3.40.50.410">
    <property type="entry name" value="von Willebrand factor, type A domain"/>
    <property type="match status" value="1"/>
</dbReference>